<accession>A0A2P2Q5V8</accession>
<protein>
    <submittedName>
        <fullName evidence="1">Uncharacterized protein</fullName>
    </submittedName>
</protein>
<organism evidence="1">
    <name type="scientific">Rhizophora mucronata</name>
    <name type="common">Asiatic mangrove</name>
    <dbReference type="NCBI Taxonomy" id="61149"/>
    <lineage>
        <taxon>Eukaryota</taxon>
        <taxon>Viridiplantae</taxon>
        <taxon>Streptophyta</taxon>
        <taxon>Embryophyta</taxon>
        <taxon>Tracheophyta</taxon>
        <taxon>Spermatophyta</taxon>
        <taxon>Magnoliopsida</taxon>
        <taxon>eudicotyledons</taxon>
        <taxon>Gunneridae</taxon>
        <taxon>Pentapetalae</taxon>
        <taxon>rosids</taxon>
        <taxon>fabids</taxon>
        <taxon>Malpighiales</taxon>
        <taxon>Rhizophoraceae</taxon>
        <taxon>Rhizophora</taxon>
    </lineage>
</organism>
<reference evidence="1" key="1">
    <citation type="submission" date="2018-02" db="EMBL/GenBank/DDBJ databases">
        <title>Rhizophora mucronata_Transcriptome.</title>
        <authorList>
            <person name="Meera S.P."/>
            <person name="Sreeshan A."/>
            <person name="Augustine A."/>
        </authorList>
    </citation>
    <scope>NUCLEOTIDE SEQUENCE</scope>
    <source>
        <tissue evidence="1">Leaf</tissue>
    </source>
</reference>
<dbReference type="EMBL" id="GGEC01081795">
    <property type="protein sequence ID" value="MBX62279.1"/>
    <property type="molecule type" value="Transcribed_RNA"/>
</dbReference>
<name>A0A2P2Q5V8_RHIMU</name>
<evidence type="ECO:0000313" key="1">
    <source>
        <dbReference type="EMBL" id="MBX62279.1"/>
    </source>
</evidence>
<proteinExistence type="predicted"/>
<sequence>MPFVTFLPPTDVSHLGFVICKVRANVGTNVCLIVSSHAQLYEQGLCFA</sequence>
<dbReference type="AlphaFoldDB" id="A0A2P2Q5V8"/>